<dbReference type="Proteomes" id="UP000054270">
    <property type="component" value="Unassembled WGS sequence"/>
</dbReference>
<feature type="region of interest" description="Disordered" evidence="1">
    <location>
        <begin position="65"/>
        <end position="89"/>
    </location>
</feature>
<feature type="region of interest" description="Disordered" evidence="1">
    <location>
        <begin position="1"/>
        <end position="43"/>
    </location>
</feature>
<evidence type="ECO:0000313" key="3">
    <source>
        <dbReference type="Proteomes" id="UP000054270"/>
    </source>
</evidence>
<evidence type="ECO:0000256" key="1">
    <source>
        <dbReference type="SAM" id="MobiDB-lite"/>
    </source>
</evidence>
<dbReference type="AlphaFoldDB" id="A0A0D2PC45"/>
<proteinExistence type="predicted"/>
<protein>
    <submittedName>
        <fullName evidence="2">Uncharacterized protein</fullName>
    </submittedName>
</protein>
<organism evidence="2 3">
    <name type="scientific">Hypholoma sublateritium (strain FD-334 SS-4)</name>
    <dbReference type="NCBI Taxonomy" id="945553"/>
    <lineage>
        <taxon>Eukaryota</taxon>
        <taxon>Fungi</taxon>
        <taxon>Dikarya</taxon>
        <taxon>Basidiomycota</taxon>
        <taxon>Agaricomycotina</taxon>
        <taxon>Agaricomycetes</taxon>
        <taxon>Agaricomycetidae</taxon>
        <taxon>Agaricales</taxon>
        <taxon>Agaricineae</taxon>
        <taxon>Strophariaceae</taxon>
        <taxon>Hypholoma</taxon>
    </lineage>
</organism>
<evidence type="ECO:0000313" key="2">
    <source>
        <dbReference type="EMBL" id="KJA28444.1"/>
    </source>
</evidence>
<name>A0A0D2PC45_HYPSF</name>
<sequence>MNVVWATRARPTSPAPHRAPARNHHHRHRRRRPPQRPASHPTSRVIRAAAHWTHMQSRDEQFFIPTRSQLSSASPPPRSPPHAVSHRPARTSVLVLEMLSRRSASPEKLHASVLPAGISRALDPIIAYLAGATLWYA</sequence>
<gene>
    <name evidence="2" type="ORF">HYPSUDRAFT_197306</name>
</gene>
<keyword evidence="3" id="KW-1185">Reference proteome</keyword>
<dbReference type="EMBL" id="KN817521">
    <property type="protein sequence ID" value="KJA28444.1"/>
    <property type="molecule type" value="Genomic_DNA"/>
</dbReference>
<reference evidence="3" key="1">
    <citation type="submission" date="2014-04" db="EMBL/GenBank/DDBJ databases">
        <title>Evolutionary Origins and Diversification of the Mycorrhizal Mutualists.</title>
        <authorList>
            <consortium name="DOE Joint Genome Institute"/>
            <consortium name="Mycorrhizal Genomics Consortium"/>
            <person name="Kohler A."/>
            <person name="Kuo A."/>
            <person name="Nagy L.G."/>
            <person name="Floudas D."/>
            <person name="Copeland A."/>
            <person name="Barry K.W."/>
            <person name="Cichocki N."/>
            <person name="Veneault-Fourrey C."/>
            <person name="LaButti K."/>
            <person name="Lindquist E.A."/>
            <person name="Lipzen A."/>
            <person name="Lundell T."/>
            <person name="Morin E."/>
            <person name="Murat C."/>
            <person name="Riley R."/>
            <person name="Ohm R."/>
            <person name="Sun H."/>
            <person name="Tunlid A."/>
            <person name="Henrissat B."/>
            <person name="Grigoriev I.V."/>
            <person name="Hibbett D.S."/>
            <person name="Martin F."/>
        </authorList>
    </citation>
    <scope>NUCLEOTIDE SEQUENCE [LARGE SCALE GENOMIC DNA]</scope>
    <source>
        <strain evidence="3">FD-334 SS-4</strain>
    </source>
</reference>
<feature type="compositionally biased region" description="Basic residues" evidence="1">
    <location>
        <begin position="19"/>
        <end position="34"/>
    </location>
</feature>
<accession>A0A0D2PC45</accession>